<evidence type="ECO:0000313" key="2">
    <source>
        <dbReference type="Proteomes" id="UP001054821"/>
    </source>
</evidence>
<accession>A0AAD4V7D5</accession>
<organism evidence="1 2">
    <name type="scientific">Prunus dulcis</name>
    <name type="common">Almond</name>
    <name type="synonym">Amygdalus dulcis</name>
    <dbReference type="NCBI Taxonomy" id="3755"/>
    <lineage>
        <taxon>Eukaryota</taxon>
        <taxon>Viridiplantae</taxon>
        <taxon>Streptophyta</taxon>
        <taxon>Embryophyta</taxon>
        <taxon>Tracheophyta</taxon>
        <taxon>Spermatophyta</taxon>
        <taxon>Magnoliopsida</taxon>
        <taxon>eudicotyledons</taxon>
        <taxon>Gunneridae</taxon>
        <taxon>Pentapetalae</taxon>
        <taxon>rosids</taxon>
        <taxon>fabids</taxon>
        <taxon>Rosales</taxon>
        <taxon>Rosaceae</taxon>
        <taxon>Amygdaloideae</taxon>
        <taxon>Amygdaleae</taxon>
        <taxon>Prunus</taxon>
    </lineage>
</organism>
<dbReference type="EMBL" id="JAJFAZ020000007">
    <property type="protein sequence ID" value="KAI5318691.1"/>
    <property type="molecule type" value="Genomic_DNA"/>
</dbReference>
<dbReference type="Proteomes" id="UP001054821">
    <property type="component" value="Chromosome 7"/>
</dbReference>
<comment type="caution">
    <text evidence="1">The sequence shown here is derived from an EMBL/GenBank/DDBJ whole genome shotgun (WGS) entry which is preliminary data.</text>
</comment>
<keyword evidence="2" id="KW-1185">Reference proteome</keyword>
<gene>
    <name evidence="1" type="ORF">L3X38_038399</name>
</gene>
<name>A0AAD4V7D5_PRUDU</name>
<dbReference type="AlphaFoldDB" id="A0AAD4V7D5"/>
<reference evidence="1 2" key="1">
    <citation type="journal article" date="2022" name="G3 (Bethesda)">
        <title>Whole-genome sequence and methylome profiling of the almond [Prunus dulcis (Mill.) D.A. Webb] cultivar 'Nonpareil'.</title>
        <authorList>
            <person name="D'Amico-Willman K.M."/>
            <person name="Ouma W.Z."/>
            <person name="Meulia T."/>
            <person name="Sideli G.M."/>
            <person name="Gradziel T.M."/>
            <person name="Fresnedo-Ramirez J."/>
        </authorList>
    </citation>
    <scope>NUCLEOTIDE SEQUENCE [LARGE SCALE GENOMIC DNA]</scope>
    <source>
        <strain evidence="1">Clone GOH B32 T37-40</strain>
    </source>
</reference>
<proteinExistence type="predicted"/>
<evidence type="ECO:0000313" key="1">
    <source>
        <dbReference type="EMBL" id="KAI5318691.1"/>
    </source>
</evidence>
<protein>
    <submittedName>
        <fullName evidence="1">Uncharacterized protein</fullName>
    </submittedName>
</protein>
<sequence length="89" mass="10286">MLAACCCCYFTMGSGRLLPVGALTMADWHVLIPKDLFCRARQFSVFWVLRKYEKRKKKLERVKRPTQAQCIQVEPGLSKLIMLGSKFML</sequence>